<keyword evidence="1" id="KW-1185">Reference proteome</keyword>
<dbReference type="Proteomes" id="UP000095283">
    <property type="component" value="Unplaced"/>
</dbReference>
<protein>
    <submittedName>
        <fullName evidence="2">Uncharacterized protein</fullName>
    </submittedName>
</protein>
<dbReference type="AlphaFoldDB" id="A0A1I7XBG1"/>
<dbReference type="WBParaSite" id="Hba_14857">
    <property type="protein sequence ID" value="Hba_14857"/>
    <property type="gene ID" value="Hba_14857"/>
</dbReference>
<accession>A0A1I7XBG1</accession>
<name>A0A1I7XBG1_HETBA</name>
<sequence>MDDVCKGSSDVARPLLEAFLREQCGRLFGLPQAAASLAELLHKEHSFRVKVRFDIFFLSSVQGSNRLDAKRLPSSVSFMTTARNA</sequence>
<proteinExistence type="predicted"/>
<evidence type="ECO:0000313" key="2">
    <source>
        <dbReference type="WBParaSite" id="Hba_14857"/>
    </source>
</evidence>
<evidence type="ECO:0000313" key="1">
    <source>
        <dbReference type="Proteomes" id="UP000095283"/>
    </source>
</evidence>
<reference evidence="2" key="1">
    <citation type="submission" date="2016-11" db="UniProtKB">
        <authorList>
            <consortium name="WormBaseParasite"/>
        </authorList>
    </citation>
    <scope>IDENTIFICATION</scope>
</reference>
<organism evidence="1 2">
    <name type="scientific">Heterorhabditis bacteriophora</name>
    <name type="common">Entomopathogenic nematode worm</name>
    <dbReference type="NCBI Taxonomy" id="37862"/>
    <lineage>
        <taxon>Eukaryota</taxon>
        <taxon>Metazoa</taxon>
        <taxon>Ecdysozoa</taxon>
        <taxon>Nematoda</taxon>
        <taxon>Chromadorea</taxon>
        <taxon>Rhabditida</taxon>
        <taxon>Rhabditina</taxon>
        <taxon>Rhabditomorpha</taxon>
        <taxon>Strongyloidea</taxon>
        <taxon>Heterorhabditidae</taxon>
        <taxon>Heterorhabditis</taxon>
    </lineage>
</organism>